<dbReference type="Proteomes" id="UP000807342">
    <property type="component" value="Unassembled WGS sequence"/>
</dbReference>
<gene>
    <name evidence="1" type="ORF">P691DRAFT_781273</name>
</gene>
<evidence type="ECO:0000313" key="2">
    <source>
        <dbReference type="Proteomes" id="UP000807342"/>
    </source>
</evidence>
<protein>
    <submittedName>
        <fullName evidence="1">Uncharacterized protein</fullName>
    </submittedName>
</protein>
<evidence type="ECO:0000313" key="1">
    <source>
        <dbReference type="EMBL" id="KAF9440829.1"/>
    </source>
</evidence>
<sequence length="132" mass="15189">MVENFENLPGAVYDDIRHFDFRFFVSHPQAHSYPCHIVLQWLFLQRAHLPDLVRTDAKSTSDQQLIDKCRGVARPLELHGRRYSFSQRAPVHPPRYALLGHGAQTVLIILCGDGDDMFGEFTFYSLEMLGDI</sequence>
<reference evidence="1" key="1">
    <citation type="submission" date="2020-11" db="EMBL/GenBank/DDBJ databases">
        <authorList>
            <consortium name="DOE Joint Genome Institute"/>
            <person name="Ahrendt S."/>
            <person name="Riley R."/>
            <person name="Andreopoulos W."/>
            <person name="Labutti K."/>
            <person name="Pangilinan J."/>
            <person name="Ruiz-Duenas F.J."/>
            <person name="Barrasa J.M."/>
            <person name="Sanchez-Garcia M."/>
            <person name="Camarero S."/>
            <person name="Miyauchi S."/>
            <person name="Serrano A."/>
            <person name="Linde D."/>
            <person name="Babiker R."/>
            <person name="Drula E."/>
            <person name="Ayuso-Fernandez I."/>
            <person name="Pacheco R."/>
            <person name="Padilla G."/>
            <person name="Ferreira P."/>
            <person name="Barriuso J."/>
            <person name="Kellner H."/>
            <person name="Castanera R."/>
            <person name="Alfaro M."/>
            <person name="Ramirez L."/>
            <person name="Pisabarro A.G."/>
            <person name="Kuo A."/>
            <person name="Tritt A."/>
            <person name="Lipzen A."/>
            <person name="He G."/>
            <person name="Yan M."/>
            <person name="Ng V."/>
            <person name="Cullen D."/>
            <person name="Martin F."/>
            <person name="Rosso M.-N."/>
            <person name="Henrissat B."/>
            <person name="Hibbett D."/>
            <person name="Martinez A.T."/>
            <person name="Grigoriev I.V."/>
        </authorList>
    </citation>
    <scope>NUCLEOTIDE SEQUENCE</scope>
    <source>
        <strain evidence="1">MF-IS2</strain>
    </source>
</reference>
<comment type="caution">
    <text evidence="1">The sequence shown here is derived from an EMBL/GenBank/DDBJ whole genome shotgun (WGS) entry which is preliminary data.</text>
</comment>
<dbReference type="OrthoDB" id="3100372at2759"/>
<dbReference type="EMBL" id="MU152238">
    <property type="protein sequence ID" value="KAF9440829.1"/>
    <property type="molecule type" value="Genomic_DNA"/>
</dbReference>
<dbReference type="AlphaFoldDB" id="A0A9P6BWK6"/>
<name>A0A9P6BWK6_9AGAR</name>
<accession>A0A9P6BWK6</accession>
<keyword evidence="2" id="KW-1185">Reference proteome</keyword>
<organism evidence="1 2">
    <name type="scientific">Macrolepiota fuliginosa MF-IS2</name>
    <dbReference type="NCBI Taxonomy" id="1400762"/>
    <lineage>
        <taxon>Eukaryota</taxon>
        <taxon>Fungi</taxon>
        <taxon>Dikarya</taxon>
        <taxon>Basidiomycota</taxon>
        <taxon>Agaricomycotina</taxon>
        <taxon>Agaricomycetes</taxon>
        <taxon>Agaricomycetidae</taxon>
        <taxon>Agaricales</taxon>
        <taxon>Agaricineae</taxon>
        <taxon>Agaricaceae</taxon>
        <taxon>Macrolepiota</taxon>
    </lineage>
</organism>
<proteinExistence type="predicted"/>